<feature type="transmembrane region" description="Helical" evidence="6">
    <location>
        <begin position="54"/>
        <end position="73"/>
    </location>
</feature>
<evidence type="ECO:0000256" key="1">
    <source>
        <dbReference type="ARBA" id="ARBA00004651"/>
    </source>
</evidence>
<reference evidence="8 9" key="1">
    <citation type="submission" date="2016-11" db="EMBL/GenBank/DDBJ databases">
        <authorList>
            <person name="Jaros S."/>
            <person name="Januszkiewicz K."/>
            <person name="Wedrychowicz H."/>
        </authorList>
    </citation>
    <scope>NUCLEOTIDE SEQUENCE [LARGE SCALE GENOMIC DNA]</scope>
    <source>
        <strain evidence="8 9">DSM 3089</strain>
    </source>
</reference>
<keyword evidence="3 6" id="KW-0812">Transmembrane</keyword>
<feature type="transmembrane region" description="Helical" evidence="6">
    <location>
        <begin position="21"/>
        <end position="42"/>
    </location>
</feature>
<accession>A0A1M5W8K5</accession>
<dbReference type="AlphaFoldDB" id="A0A1M5W8K5"/>
<evidence type="ECO:0000259" key="7">
    <source>
        <dbReference type="PROSITE" id="PS50850"/>
    </source>
</evidence>
<dbReference type="InterPro" id="IPR011701">
    <property type="entry name" value="MFS"/>
</dbReference>
<keyword evidence="4 6" id="KW-1133">Transmembrane helix</keyword>
<feature type="transmembrane region" description="Helical" evidence="6">
    <location>
        <begin position="85"/>
        <end position="106"/>
    </location>
</feature>
<dbReference type="GO" id="GO:0005886">
    <property type="term" value="C:plasma membrane"/>
    <property type="evidence" value="ECO:0007669"/>
    <property type="project" value="UniProtKB-SubCell"/>
</dbReference>
<evidence type="ECO:0000256" key="5">
    <source>
        <dbReference type="ARBA" id="ARBA00023136"/>
    </source>
</evidence>
<proteinExistence type="predicted"/>
<dbReference type="GO" id="GO:0022857">
    <property type="term" value="F:transmembrane transporter activity"/>
    <property type="evidence" value="ECO:0007669"/>
    <property type="project" value="InterPro"/>
</dbReference>
<gene>
    <name evidence="8" type="ORF">SAMN02745196_01614</name>
</gene>
<dbReference type="RefSeq" id="WP_072831508.1">
    <property type="nucleotide sequence ID" value="NZ_FQXP01000005.1"/>
</dbReference>
<feature type="transmembrane region" description="Helical" evidence="6">
    <location>
        <begin position="289"/>
        <end position="306"/>
    </location>
</feature>
<dbReference type="InterPro" id="IPR020846">
    <property type="entry name" value="MFS_dom"/>
</dbReference>
<feature type="transmembrane region" description="Helical" evidence="6">
    <location>
        <begin position="353"/>
        <end position="371"/>
    </location>
</feature>
<feature type="domain" description="Major facilitator superfamily (MFS) profile" evidence="7">
    <location>
        <begin position="16"/>
        <end position="401"/>
    </location>
</feature>
<dbReference type="Gene3D" id="1.20.1250.20">
    <property type="entry name" value="MFS general substrate transporter like domains"/>
    <property type="match status" value="1"/>
</dbReference>
<dbReference type="PANTHER" id="PTHR23520:SF5">
    <property type="entry name" value="TRANSPORTER, PUTATIVE (AFU_ORTHOLOGUE AFUA_3G04000)-RELATED"/>
    <property type="match status" value="1"/>
</dbReference>
<dbReference type="SUPFAM" id="SSF103473">
    <property type="entry name" value="MFS general substrate transporter"/>
    <property type="match status" value="1"/>
</dbReference>
<dbReference type="InterPro" id="IPR036259">
    <property type="entry name" value="MFS_trans_sf"/>
</dbReference>
<evidence type="ECO:0000313" key="8">
    <source>
        <dbReference type="EMBL" id="SHH83807.1"/>
    </source>
</evidence>
<feature type="transmembrane region" description="Helical" evidence="6">
    <location>
        <begin position="172"/>
        <end position="193"/>
    </location>
</feature>
<dbReference type="EMBL" id="FQXP01000005">
    <property type="protein sequence ID" value="SHH83807.1"/>
    <property type="molecule type" value="Genomic_DNA"/>
</dbReference>
<comment type="subcellular location">
    <subcellularLocation>
        <location evidence="1">Cell membrane</location>
        <topology evidence="1">Multi-pass membrane protein</topology>
    </subcellularLocation>
</comment>
<dbReference type="Proteomes" id="UP000184526">
    <property type="component" value="Unassembled WGS sequence"/>
</dbReference>
<sequence>MIKNKTLKTYIGFSKNIQMMVISEALGALAFGIFFFLHTLYFNNIGLPTEEIGLIFSIGSFFSIIVFFMGPFIKVFGRKNILATGSLLIAMGIIICAFTSNFYFLLFSQICINTGNTFIQVTELQLLYSYTTEEKECCAYSYKFSVNFIATAIGTLIGGNLNKIGIFKSFGYVHFFMISAGLLIITFFMRWFLLPKDKREKHDEKAMRKSIGNAVKFLKEDKKVRVFAIFLFLMSLGFGAVGPFNNLVLQKYFSYENSTISIFVFISTVFSMIGLLVMPMIAEKISRNAFDGTLFLIAIATCFILVLPLNRFSFATVLLIRNIFTLLIVSSIDESMMSHMELDFRDVFAGLKLLVNGLSMALGNFIGGFILNNFGYRVNYCYGGIILTILIVLFYFKLKVFFVNKKYVKKCCCHMNRHHVPIRRQQN</sequence>
<dbReference type="STRING" id="1121306.SAMN02745196_01614"/>
<evidence type="ECO:0000256" key="4">
    <source>
        <dbReference type="ARBA" id="ARBA00022989"/>
    </source>
</evidence>
<feature type="transmembrane region" description="Helical" evidence="6">
    <location>
        <begin position="226"/>
        <end position="248"/>
    </location>
</feature>
<keyword evidence="9" id="KW-1185">Reference proteome</keyword>
<feature type="transmembrane region" description="Helical" evidence="6">
    <location>
        <begin position="377"/>
        <end position="396"/>
    </location>
</feature>
<evidence type="ECO:0000256" key="3">
    <source>
        <dbReference type="ARBA" id="ARBA00022692"/>
    </source>
</evidence>
<organism evidence="8 9">
    <name type="scientific">Clostridium collagenovorans DSM 3089</name>
    <dbReference type="NCBI Taxonomy" id="1121306"/>
    <lineage>
        <taxon>Bacteria</taxon>
        <taxon>Bacillati</taxon>
        <taxon>Bacillota</taxon>
        <taxon>Clostridia</taxon>
        <taxon>Eubacteriales</taxon>
        <taxon>Clostridiaceae</taxon>
        <taxon>Clostridium</taxon>
    </lineage>
</organism>
<feature type="transmembrane region" description="Helical" evidence="6">
    <location>
        <begin position="260"/>
        <end position="282"/>
    </location>
</feature>
<evidence type="ECO:0000256" key="6">
    <source>
        <dbReference type="SAM" id="Phobius"/>
    </source>
</evidence>
<evidence type="ECO:0000313" key="9">
    <source>
        <dbReference type="Proteomes" id="UP000184526"/>
    </source>
</evidence>
<evidence type="ECO:0000256" key="2">
    <source>
        <dbReference type="ARBA" id="ARBA00022448"/>
    </source>
</evidence>
<keyword evidence="2" id="KW-0813">Transport</keyword>
<dbReference type="PANTHER" id="PTHR23520">
    <property type="entry name" value="TRANSPORTER, PUTATIVE (AFU_ORTHOLOGUE AFUA_3G04000)-RELATED"/>
    <property type="match status" value="1"/>
</dbReference>
<keyword evidence="5 6" id="KW-0472">Membrane</keyword>
<dbReference type="PROSITE" id="PS50850">
    <property type="entry name" value="MFS"/>
    <property type="match status" value="1"/>
</dbReference>
<name>A0A1M5W8K5_9CLOT</name>
<dbReference type="Pfam" id="PF07690">
    <property type="entry name" value="MFS_1"/>
    <property type="match status" value="1"/>
</dbReference>
<protein>
    <submittedName>
        <fullName evidence="8">Predicted arabinose efflux permease, MFS family</fullName>
    </submittedName>
</protein>